<dbReference type="PANTHER" id="PTHR34351:SF2">
    <property type="entry name" value="DUF58 DOMAIN-CONTAINING PROTEIN"/>
    <property type="match status" value="1"/>
</dbReference>
<feature type="domain" description="DUF58" evidence="2">
    <location>
        <begin position="207"/>
        <end position="353"/>
    </location>
</feature>
<dbReference type="eggNOG" id="COG1721">
    <property type="taxonomic scope" value="Bacteria"/>
</dbReference>
<name>I3E008_BACMT</name>
<organism evidence="3 4">
    <name type="scientific">Bacillus methanolicus PB1</name>
    <dbReference type="NCBI Taxonomy" id="997296"/>
    <lineage>
        <taxon>Bacteria</taxon>
        <taxon>Bacillati</taxon>
        <taxon>Bacillota</taxon>
        <taxon>Bacilli</taxon>
        <taxon>Bacillales</taxon>
        <taxon>Bacillaceae</taxon>
        <taxon>Bacillus</taxon>
    </lineage>
</organism>
<dbReference type="RefSeq" id="WP_003351217.1">
    <property type="nucleotide sequence ID" value="NZ_AFEU01000002.1"/>
</dbReference>
<gene>
    <name evidence="3" type="ORF">PB1_05672</name>
</gene>
<feature type="transmembrane region" description="Helical" evidence="1">
    <location>
        <begin position="36"/>
        <end position="56"/>
    </location>
</feature>
<comment type="caution">
    <text evidence="3">The sequence shown here is derived from an EMBL/GenBank/DDBJ whole genome shotgun (WGS) entry which is preliminary data.</text>
</comment>
<dbReference type="PANTHER" id="PTHR34351">
    <property type="entry name" value="SLR1927 PROTEIN-RELATED"/>
    <property type="match status" value="1"/>
</dbReference>
<dbReference type="STRING" id="997296.PB1_05672"/>
<keyword evidence="1" id="KW-0472">Membrane</keyword>
<dbReference type="Proteomes" id="UP000010523">
    <property type="component" value="Unassembled WGS sequence"/>
</dbReference>
<dbReference type="EMBL" id="AFEU01000002">
    <property type="protein sequence ID" value="EIJ79829.1"/>
    <property type="molecule type" value="Genomic_DNA"/>
</dbReference>
<keyword evidence="1" id="KW-0812">Transmembrane</keyword>
<dbReference type="AlphaFoldDB" id="I3E008"/>
<reference evidence="3 4" key="1">
    <citation type="journal article" date="2012" name="Appl. Environ. Microbiol.">
        <title>Genome Sequence of Thermotolerant Bacillus methanolicus: Features and Regulation Related to Methylotrophy and Production of L-Lysine and L-Glutamate from Methanol.</title>
        <authorList>
            <person name="Heggeset T.M."/>
            <person name="Krog A."/>
            <person name="Balzer S."/>
            <person name="Wentzel A."/>
            <person name="Ellingsen T.E."/>
            <person name="Brautaset T."/>
        </authorList>
    </citation>
    <scope>NUCLEOTIDE SEQUENCE [LARGE SCALE GENOMIC DNA]</scope>
    <source>
        <strain evidence="3 4">PB1</strain>
    </source>
</reference>
<evidence type="ECO:0000313" key="3">
    <source>
        <dbReference type="EMBL" id="EIJ79829.1"/>
    </source>
</evidence>
<proteinExistence type="predicted"/>
<sequence>MRTFFAALKGLWKLIVLLLLILLAFSYAMFQGGFVSWFLFFNFLPFALYALALSFYSLKDMKAERVFVKTEYNAGETVKIQIHFTRAKGFPLFYMVIEDGPENPLSYSRQKKKAKTFIFPGFRKEIFIEYLIEEIPRGEHFFRTIRLKTGDLLGLIEKERMLPLENKILVYPAYEELIYRPLENHYDQGMTASKERVQRDTSMAIGIREYQPGDRFSWINWKATAKRNDIMTKEFEQRQSHDVYIIMDCAPDPRFEVIVSFTASIIRAILKKGAQAGLLSSGAERGAFPIRGGESQQSELFYHLAKVKDNSPVTLDRIIESERFFTQQNVTLMFVTAQLTKPLIEKAGFYTQRKTSCILFLIKKAREPASKQELSLKAAANARGIKVVMVQEGQFQDAFSEVSLR</sequence>
<protein>
    <recommendedName>
        <fullName evidence="2">DUF58 domain-containing protein</fullName>
    </recommendedName>
</protein>
<dbReference type="PATRIC" id="fig|997296.3.peg.1216"/>
<dbReference type="Pfam" id="PF01882">
    <property type="entry name" value="DUF58"/>
    <property type="match status" value="1"/>
</dbReference>
<feature type="transmembrane region" description="Helical" evidence="1">
    <location>
        <begin position="12"/>
        <end position="30"/>
    </location>
</feature>
<evidence type="ECO:0000259" key="2">
    <source>
        <dbReference type="Pfam" id="PF01882"/>
    </source>
</evidence>
<dbReference type="InterPro" id="IPR002881">
    <property type="entry name" value="DUF58"/>
</dbReference>
<dbReference type="OrthoDB" id="140416at2"/>
<accession>I3E008</accession>
<evidence type="ECO:0000256" key="1">
    <source>
        <dbReference type="SAM" id="Phobius"/>
    </source>
</evidence>
<keyword evidence="4" id="KW-1185">Reference proteome</keyword>
<evidence type="ECO:0000313" key="4">
    <source>
        <dbReference type="Proteomes" id="UP000010523"/>
    </source>
</evidence>
<keyword evidence="1" id="KW-1133">Transmembrane helix</keyword>